<evidence type="ECO:0000256" key="2">
    <source>
        <dbReference type="ARBA" id="ARBA00006739"/>
    </source>
</evidence>
<evidence type="ECO:0000256" key="1">
    <source>
        <dbReference type="ARBA" id="ARBA00004141"/>
    </source>
</evidence>
<evidence type="ECO:0000256" key="8">
    <source>
        <dbReference type="SAM" id="MobiDB-lite"/>
    </source>
</evidence>
<keyword evidence="6 9" id="KW-1133">Transmembrane helix</keyword>
<dbReference type="AlphaFoldDB" id="A0A841U049"/>
<dbReference type="InterPro" id="IPR007267">
    <property type="entry name" value="GtrA_DPMS_TM"/>
</dbReference>
<evidence type="ECO:0000256" key="7">
    <source>
        <dbReference type="ARBA" id="ARBA00023136"/>
    </source>
</evidence>
<feature type="transmembrane region" description="Helical" evidence="9">
    <location>
        <begin position="296"/>
        <end position="317"/>
    </location>
</feature>
<dbReference type="Gene3D" id="3.90.550.10">
    <property type="entry name" value="Spore Coat Polysaccharide Biosynthesis Protein SpsA, Chain A"/>
    <property type="match status" value="1"/>
</dbReference>
<accession>A0A841U049</accession>
<gene>
    <name evidence="12" type="ORF">H7B90_08935</name>
</gene>
<comment type="subcellular location">
    <subcellularLocation>
        <location evidence="1">Membrane</location>
        <topology evidence="1">Multi-pass membrane protein</topology>
    </subcellularLocation>
</comment>
<feature type="domain" description="Glycosyltransferase 2-like" evidence="10">
    <location>
        <begin position="4"/>
        <end position="168"/>
    </location>
</feature>
<feature type="transmembrane region" description="Helical" evidence="9">
    <location>
        <begin position="254"/>
        <end position="275"/>
    </location>
</feature>
<keyword evidence="3" id="KW-0328">Glycosyltransferase</keyword>
<proteinExistence type="inferred from homology"/>
<evidence type="ECO:0000313" key="12">
    <source>
        <dbReference type="EMBL" id="MBB6691521.1"/>
    </source>
</evidence>
<dbReference type="GO" id="GO:0000271">
    <property type="term" value="P:polysaccharide biosynthetic process"/>
    <property type="evidence" value="ECO:0007669"/>
    <property type="project" value="InterPro"/>
</dbReference>
<dbReference type="GO" id="GO:0006488">
    <property type="term" value="P:dolichol-linked oligosaccharide biosynthetic process"/>
    <property type="evidence" value="ECO:0007669"/>
    <property type="project" value="TreeGrafter"/>
</dbReference>
<evidence type="ECO:0000259" key="10">
    <source>
        <dbReference type="Pfam" id="PF00535"/>
    </source>
</evidence>
<sequence>MDISIIVPSRNEGVNVELLSERILRSMPDTVSYEIMFVDDSDDETVRRLEGLARSDSRIRYLHRDNGSGLSTAILEGFAIAQGDWFIVMDADMQHPPESLPRVIEAIRLEGADIIVPSRFIPGGSDGGLNVWRKLVSWTARMMARMSLRKVRSITDPTSGYFAVRRQAAFSKELNPIGWKILLEILARSEYNKVVEIPYSFEARDLGSSKFNWKEQANYVRHLIRLVGNSEPDLRFWKFCAVGLSGVIVNSTCYVLLVTAGLPIAYSFIIATLVATINNFTWNNTFTWKHAKTDSLWYRMLKFSIVSLGGLGVSTLVVDGSHRLLDFHYLFSGLTGIVVSTGWNFAMNSIWTFRTSGSSGSEAKHPADDHKSNVVERVG</sequence>
<feature type="transmembrane region" description="Helical" evidence="9">
    <location>
        <begin position="329"/>
        <end position="346"/>
    </location>
</feature>
<protein>
    <submittedName>
        <fullName evidence="12">Glycosyltransferase family 2 protein</fullName>
    </submittedName>
</protein>
<dbReference type="PANTHER" id="PTHR43398">
    <property type="entry name" value="DOLICHOL-PHOSPHATE MANNOSYLTRANSFERASE SUBUNIT 1"/>
    <property type="match status" value="1"/>
</dbReference>
<keyword evidence="4 12" id="KW-0808">Transferase</keyword>
<evidence type="ECO:0000256" key="5">
    <source>
        <dbReference type="ARBA" id="ARBA00022692"/>
    </source>
</evidence>
<dbReference type="GO" id="GO:0004582">
    <property type="term" value="F:dolichyl-phosphate beta-D-mannosyltransferase activity"/>
    <property type="evidence" value="ECO:0007669"/>
    <property type="project" value="InterPro"/>
</dbReference>
<dbReference type="Pfam" id="PF04138">
    <property type="entry name" value="GtrA_DPMS_TM"/>
    <property type="match status" value="1"/>
</dbReference>
<dbReference type="RefSeq" id="WP_185135515.1">
    <property type="nucleotide sequence ID" value="NZ_BORM01000011.1"/>
</dbReference>
<dbReference type="GO" id="GO:0035269">
    <property type="term" value="P:protein O-linked glycosylation via mannose"/>
    <property type="evidence" value="ECO:0007669"/>
    <property type="project" value="TreeGrafter"/>
</dbReference>
<keyword evidence="13" id="KW-1185">Reference proteome</keyword>
<evidence type="ECO:0000313" key="13">
    <source>
        <dbReference type="Proteomes" id="UP000553776"/>
    </source>
</evidence>
<comment type="similarity">
    <text evidence="2">Belongs to the glycosyltransferase 2 family.</text>
</comment>
<dbReference type="GO" id="GO:0006506">
    <property type="term" value="P:GPI anchor biosynthetic process"/>
    <property type="evidence" value="ECO:0007669"/>
    <property type="project" value="TreeGrafter"/>
</dbReference>
<dbReference type="EMBL" id="JACJVR010000031">
    <property type="protein sequence ID" value="MBB6691521.1"/>
    <property type="molecule type" value="Genomic_DNA"/>
</dbReference>
<dbReference type="InterPro" id="IPR039528">
    <property type="entry name" value="DPM1-like"/>
</dbReference>
<evidence type="ECO:0000256" key="4">
    <source>
        <dbReference type="ARBA" id="ARBA00022679"/>
    </source>
</evidence>
<evidence type="ECO:0000256" key="9">
    <source>
        <dbReference type="SAM" id="Phobius"/>
    </source>
</evidence>
<organism evidence="12 13">
    <name type="scientific">Cohnella xylanilytica</name>
    <dbReference type="NCBI Taxonomy" id="557555"/>
    <lineage>
        <taxon>Bacteria</taxon>
        <taxon>Bacillati</taxon>
        <taxon>Bacillota</taxon>
        <taxon>Bacilli</taxon>
        <taxon>Bacillales</taxon>
        <taxon>Paenibacillaceae</taxon>
        <taxon>Cohnella</taxon>
    </lineage>
</organism>
<dbReference type="InterPro" id="IPR001173">
    <property type="entry name" value="Glyco_trans_2-like"/>
</dbReference>
<feature type="region of interest" description="Disordered" evidence="8">
    <location>
        <begin position="359"/>
        <end position="379"/>
    </location>
</feature>
<dbReference type="CDD" id="cd06442">
    <property type="entry name" value="DPM1_like"/>
    <property type="match status" value="1"/>
</dbReference>
<reference evidence="12 13" key="1">
    <citation type="submission" date="2020-08" db="EMBL/GenBank/DDBJ databases">
        <title>Cohnella phylogeny.</title>
        <authorList>
            <person name="Dunlap C."/>
        </authorList>
    </citation>
    <scope>NUCLEOTIDE SEQUENCE [LARGE SCALE GENOMIC DNA]</scope>
    <source>
        <strain evidence="12 13">DSM 25239</strain>
    </source>
</reference>
<dbReference type="GO" id="GO:0016020">
    <property type="term" value="C:membrane"/>
    <property type="evidence" value="ECO:0007669"/>
    <property type="project" value="UniProtKB-SubCell"/>
</dbReference>
<keyword evidence="5 9" id="KW-0812">Transmembrane</keyword>
<comment type="caution">
    <text evidence="12">The sequence shown here is derived from an EMBL/GenBank/DDBJ whole genome shotgun (WGS) entry which is preliminary data.</text>
</comment>
<evidence type="ECO:0000256" key="6">
    <source>
        <dbReference type="ARBA" id="ARBA00022989"/>
    </source>
</evidence>
<dbReference type="Pfam" id="PF00535">
    <property type="entry name" value="Glycos_transf_2"/>
    <property type="match status" value="1"/>
</dbReference>
<dbReference type="SUPFAM" id="SSF53448">
    <property type="entry name" value="Nucleotide-diphospho-sugar transferases"/>
    <property type="match status" value="1"/>
</dbReference>
<feature type="domain" description="GtrA/DPMS transmembrane" evidence="11">
    <location>
        <begin position="238"/>
        <end position="353"/>
    </location>
</feature>
<dbReference type="PANTHER" id="PTHR43398:SF1">
    <property type="entry name" value="DOLICHOL-PHOSPHATE MANNOSYLTRANSFERASE SUBUNIT 1"/>
    <property type="match status" value="1"/>
</dbReference>
<dbReference type="InterPro" id="IPR029044">
    <property type="entry name" value="Nucleotide-diphossugar_trans"/>
</dbReference>
<keyword evidence="7 9" id="KW-0472">Membrane</keyword>
<evidence type="ECO:0000259" key="11">
    <source>
        <dbReference type="Pfam" id="PF04138"/>
    </source>
</evidence>
<name>A0A841U049_9BACL</name>
<evidence type="ECO:0000256" key="3">
    <source>
        <dbReference type="ARBA" id="ARBA00022676"/>
    </source>
</evidence>
<dbReference type="Proteomes" id="UP000553776">
    <property type="component" value="Unassembled WGS sequence"/>
</dbReference>
<feature type="compositionally biased region" description="Basic and acidic residues" evidence="8">
    <location>
        <begin position="362"/>
        <end position="379"/>
    </location>
</feature>